<proteinExistence type="predicted"/>
<dbReference type="EMBL" id="NQVE01000114">
    <property type="protein sequence ID" value="RAL47518.1"/>
    <property type="molecule type" value="Genomic_DNA"/>
</dbReference>
<reference evidence="1 2" key="1">
    <citation type="submission" date="2018-06" db="EMBL/GenBank/DDBJ databases">
        <title>The Genome of Cuscuta australis (Dodder) Provides Insight into the Evolution of Plant Parasitism.</title>
        <authorList>
            <person name="Liu H."/>
        </authorList>
    </citation>
    <scope>NUCLEOTIDE SEQUENCE [LARGE SCALE GENOMIC DNA]</scope>
    <source>
        <strain evidence="2">cv. Yunnan</strain>
        <tissue evidence="1">Vines</tissue>
    </source>
</reference>
<organism evidence="1 2">
    <name type="scientific">Cuscuta australis</name>
    <dbReference type="NCBI Taxonomy" id="267555"/>
    <lineage>
        <taxon>Eukaryota</taxon>
        <taxon>Viridiplantae</taxon>
        <taxon>Streptophyta</taxon>
        <taxon>Embryophyta</taxon>
        <taxon>Tracheophyta</taxon>
        <taxon>Spermatophyta</taxon>
        <taxon>Magnoliopsida</taxon>
        <taxon>eudicotyledons</taxon>
        <taxon>Gunneridae</taxon>
        <taxon>Pentapetalae</taxon>
        <taxon>asterids</taxon>
        <taxon>lamiids</taxon>
        <taxon>Solanales</taxon>
        <taxon>Convolvulaceae</taxon>
        <taxon>Cuscuteae</taxon>
        <taxon>Cuscuta</taxon>
        <taxon>Cuscuta subgen. Grammica</taxon>
        <taxon>Cuscuta sect. Cleistogrammica</taxon>
    </lineage>
</organism>
<comment type="caution">
    <text evidence="1">The sequence shown here is derived from an EMBL/GenBank/DDBJ whole genome shotgun (WGS) entry which is preliminary data.</text>
</comment>
<keyword evidence="2" id="KW-1185">Reference proteome</keyword>
<protein>
    <submittedName>
        <fullName evidence="1">Uncharacterized protein</fullName>
    </submittedName>
</protein>
<gene>
    <name evidence="1" type="ORF">DM860_011256</name>
</gene>
<dbReference type="AlphaFoldDB" id="A0A328DSA1"/>
<evidence type="ECO:0000313" key="1">
    <source>
        <dbReference type="EMBL" id="RAL47518.1"/>
    </source>
</evidence>
<name>A0A328DSA1_9ASTE</name>
<evidence type="ECO:0000313" key="2">
    <source>
        <dbReference type="Proteomes" id="UP000249390"/>
    </source>
</evidence>
<dbReference type="Proteomes" id="UP000249390">
    <property type="component" value="Unassembled WGS sequence"/>
</dbReference>
<accession>A0A328DSA1</accession>
<sequence length="351" mass="40448">MQIENPSSLVDMEPLLYRRFVYGAVDAGFDHYTIMIGSGAKESFLGLDLHFRSDENDSKIKWKWNWRVTEVPFDKRLCLCYDSSPAIVSNSKKRMMWLDYYMRSKLYVLYYVCKRYYVIDLVHLGALPSRRRSDDYYATLVDLKSDEDDHFGLIWQDKNVYIPTTDNYTYEVISDTEEGIRALSFGGRKLTGHNLTKFKVLDDNQADDDIVLLESRQLCIAPSVGVTVVGVFTMDLAMGLSLSNLFSRLVNRKGHIRILIAGLCTAGKATILRKLAPEIETSSYRQSTYLLSQMCPECTRYFELCISNNLLFCNVLSKVKQYYMFTWVFVLQDPSCLLLTTRTSASLLRMV</sequence>